<keyword evidence="2" id="KW-1185">Reference proteome</keyword>
<gene>
    <name evidence="1" type="ORF">F5148DRAFT_1201405</name>
</gene>
<proteinExistence type="predicted"/>
<evidence type="ECO:0000313" key="2">
    <source>
        <dbReference type="Proteomes" id="UP001207468"/>
    </source>
</evidence>
<name>A0ACC0U9M6_9AGAM</name>
<reference evidence="1" key="1">
    <citation type="submission" date="2021-03" db="EMBL/GenBank/DDBJ databases">
        <title>Evolutionary priming and transition to the ectomycorrhizal habit in an iconic lineage of mushroom-forming fungi: is preadaptation a requirement?</title>
        <authorList>
            <consortium name="DOE Joint Genome Institute"/>
            <person name="Looney B.P."/>
            <person name="Miyauchi S."/>
            <person name="Morin E."/>
            <person name="Drula E."/>
            <person name="Courty P.E."/>
            <person name="Chicoki N."/>
            <person name="Fauchery L."/>
            <person name="Kohler A."/>
            <person name="Kuo A."/>
            <person name="LaButti K."/>
            <person name="Pangilinan J."/>
            <person name="Lipzen A."/>
            <person name="Riley R."/>
            <person name="Andreopoulos W."/>
            <person name="He G."/>
            <person name="Johnson J."/>
            <person name="Barry K.W."/>
            <person name="Grigoriev I.V."/>
            <person name="Nagy L."/>
            <person name="Hibbett D."/>
            <person name="Henrissat B."/>
            <person name="Matheny P.B."/>
            <person name="Labbe J."/>
            <person name="Martin A.F."/>
        </authorList>
    </citation>
    <scope>NUCLEOTIDE SEQUENCE</scope>
    <source>
        <strain evidence="1">BPL698</strain>
    </source>
</reference>
<evidence type="ECO:0000313" key="1">
    <source>
        <dbReference type="EMBL" id="KAI9507879.1"/>
    </source>
</evidence>
<dbReference type="EMBL" id="JAGFNK010000109">
    <property type="protein sequence ID" value="KAI9507879.1"/>
    <property type="molecule type" value="Genomic_DNA"/>
</dbReference>
<comment type="caution">
    <text evidence="1">The sequence shown here is derived from an EMBL/GenBank/DDBJ whole genome shotgun (WGS) entry which is preliminary data.</text>
</comment>
<protein>
    <submittedName>
        <fullName evidence="1">Uncharacterized protein</fullName>
    </submittedName>
</protein>
<accession>A0ACC0U9M6</accession>
<dbReference type="Proteomes" id="UP001207468">
    <property type="component" value="Unassembled WGS sequence"/>
</dbReference>
<organism evidence="1 2">
    <name type="scientific">Russula earlei</name>
    <dbReference type="NCBI Taxonomy" id="71964"/>
    <lineage>
        <taxon>Eukaryota</taxon>
        <taxon>Fungi</taxon>
        <taxon>Dikarya</taxon>
        <taxon>Basidiomycota</taxon>
        <taxon>Agaricomycotina</taxon>
        <taxon>Agaricomycetes</taxon>
        <taxon>Russulales</taxon>
        <taxon>Russulaceae</taxon>
        <taxon>Russula</taxon>
    </lineage>
</organism>
<sequence length="109" mass="12499">MRWLGYIMLWCVGQMWRQTPRTTSSPRVRPKSCVADTGMRCVEGRGAPTRVHIPFLRLMLLRPDPLSFDRHCIGRVRRHIVDDCSHVTTTGVGVGHVSRQTAFRVISNR</sequence>